<sequence length="310" mass="32119">MVVDRASSTRIVPRDPVTAFGIGNVATTGPTTVRAEQQVSTDLVDHRGRIDLPALAVLFDHLGGLPYFASDPDGSPCVQARLAISMQGGVDVGDRLTANAELLMHDEAFGTTRVDIVTSTGRICSSGTARNVAVGRTFDHNPTGDRGAAAPPGNSDLPGLPLPPAIEPGLDGRVIIEQIAAGTRAAGNLTELLNGRVDTVDHPLGTGVRFTVGTEPWMGNVFGTMHGGIIAAAVAQGCSFAGQANAAAGRDYQVADLAICFLRSPAVQGADVVVEVTPVKIGRRVASFDAAMHAHDGTLLSRCSADVHYR</sequence>
<comment type="similarity">
    <text evidence="1">Belongs to the thioesterase PaaI family.</text>
</comment>
<dbReference type="Gene3D" id="3.10.129.10">
    <property type="entry name" value="Hotdog Thioesterase"/>
    <property type="match status" value="2"/>
</dbReference>
<dbReference type="InterPro" id="IPR006683">
    <property type="entry name" value="Thioestr_dom"/>
</dbReference>
<evidence type="ECO:0000313" key="6">
    <source>
        <dbReference type="Proteomes" id="UP000602395"/>
    </source>
</evidence>
<evidence type="ECO:0000313" key="5">
    <source>
        <dbReference type="EMBL" id="MBD1318877.1"/>
    </source>
</evidence>
<keyword evidence="2" id="KW-0378">Hydrolase</keyword>
<proteinExistence type="inferred from homology"/>
<name>A0ABR7W7U7_9ACTN</name>
<dbReference type="EMBL" id="JACWMS010000001">
    <property type="protein sequence ID" value="MBD1318877.1"/>
    <property type="molecule type" value="Genomic_DNA"/>
</dbReference>
<dbReference type="Proteomes" id="UP000602395">
    <property type="component" value="Unassembled WGS sequence"/>
</dbReference>
<feature type="domain" description="Thioesterase" evidence="4">
    <location>
        <begin position="222"/>
        <end position="299"/>
    </location>
</feature>
<organism evidence="5 6">
    <name type="scientific">Gordonia hankookensis</name>
    <dbReference type="NCBI Taxonomy" id="589403"/>
    <lineage>
        <taxon>Bacteria</taxon>
        <taxon>Bacillati</taxon>
        <taxon>Actinomycetota</taxon>
        <taxon>Actinomycetes</taxon>
        <taxon>Mycobacteriales</taxon>
        <taxon>Gordoniaceae</taxon>
        <taxon>Gordonia</taxon>
    </lineage>
</organism>
<dbReference type="PANTHER" id="PTHR21660">
    <property type="entry name" value="THIOESTERASE SUPERFAMILY MEMBER-RELATED"/>
    <property type="match status" value="1"/>
</dbReference>
<evidence type="ECO:0000256" key="2">
    <source>
        <dbReference type="ARBA" id="ARBA00022801"/>
    </source>
</evidence>
<evidence type="ECO:0000259" key="4">
    <source>
        <dbReference type="Pfam" id="PF03061"/>
    </source>
</evidence>
<dbReference type="PANTHER" id="PTHR21660:SF1">
    <property type="entry name" value="ACYL-COENZYME A THIOESTERASE 13"/>
    <property type="match status" value="1"/>
</dbReference>
<evidence type="ECO:0000256" key="1">
    <source>
        <dbReference type="ARBA" id="ARBA00008324"/>
    </source>
</evidence>
<dbReference type="InterPro" id="IPR029069">
    <property type="entry name" value="HotDog_dom_sf"/>
</dbReference>
<dbReference type="CDD" id="cd03443">
    <property type="entry name" value="PaaI_thioesterase"/>
    <property type="match status" value="1"/>
</dbReference>
<keyword evidence="6" id="KW-1185">Reference proteome</keyword>
<accession>A0ABR7W7U7</accession>
<dbReference type="Pfam" id="PF03061">
    <property type="entry name" value="4HBT"/>
    <property type="match status" value="1"/>
</dbReference>
<protein>
    <submittedName>
        <fullName evidence="5">PaaI family thioesterase</fullName>
    </submittedName>
</protein>
<evidence type="ECO:0000256" key="3">
    <source>
        <dbReference type="SAM" id="MobiDB-lite"/>
    </source>
</evidence>
<gene>
    <name evidence="5" type="ORF">IDF66_04710</name>
</gene>
<dbReference type="SUPFAM" id="SSF54637">
    <property type="entry name" value="Thioesterase/thiol ester dehydrase-isomerase"/>
    <property type="match status" value="2"/>
</dbReference>
<dbReference type="CDD" id="cd03440">
    <property type="entry name" value="hot_dog"/>
    <property type="match status" value="1"/>
</dbReference>
<reference evidence="5 6" key="1">
    <citation type="submission" date="2020-09" db="EMBL/GenBank/DDBJ databases">
        <title>Novel species in genus Gordonia.</title>
        <authorList>
            <person name="Zhang G."/>
        </authorList>
    </citation>
    <scope>NUCLEOTIDE SEQUENCE [LARGE SCALE GENOMIC DNA]</scope>
    <source>
        <strain evidence="5 6">ON-33</strain>
    </source>
</reference>
<comment type="caution">
    <text evidence="5">The sequence shown here is derived from an EMBL/GenBank/DDBJ whole genome shotgun (WGS) entry which is preliminary data.</text>
</comment>
<dbReference type="InterPro" id="IPR039298">
    <property type="entry name" value="ACOT13"/>
</dbReference>
<feature type="region of interest" description="Disordered" evidence="3">
    <location>
        <begin position="135"/>
        <end position="163"/>
    </location>
</feature>